<protein>
    <submittedName>
        <fullName evidence="2">Uncharacterized protein</fullName>
    </submittedName>
</protein>
<evidence type="ECO:0000313" key="2">
    <source>
        <dbReference type="EMBL" id="KAA0160329.1"/>
    </source>
</evidence>
<name>A0A5A8D5W7_CAFRO</name>
<dbReference type="Proteomes" id="UP000325113">
    <property type="component" value="Unassembled WGS sequence"/>
</dbReference>
<comment type="caution">
    <text evidence="2">The sequence shown here is derived from an EMBL/GenBank/DDBJ whole genome shotgun (WGS) entry which is preliminary data.</text>
</comment>
<proteinExistence type="predicted"/>
<accession>A0A5A8D5W7</accession>
<sequence>MAARHLTDFFLLQPDARSASASGLWALELDQSTDTAWAVGLSGSEPSESREALFSLGDVVRLTSGSTKPARLVVDVLDRDGASGAPTQGPGSRDGPTTSFALMFASESEAADATAALLAASPGAAVQDESEAALSPSRTAIDCRMVVFRDPYEAHRRVVSGHLPSADDRASIGVELCGAAVLDTRYLAVELWAVESGASAMAGAADGATGLHLGGMSPVDDDEQSTTTDGETDEPASESDQADSPAAGPGNQPKGRGRASSDEQQQQPPEARRARQLAPRPGCARQPSSPA</sequence>
<organism evidence="2 3">
    <name type="scientific">Cafeteria roenbergensis</name>
    <name type="common">Marine flagellate</name>
    <dbReference type="NCBI Taxonomy" id="33653"/>
    <lineage>
        <taxon>Eukaryota</taxon>
        <taxon>Sar</taxon>
        <taxon>Stramenopiles</taxon>
        <taxon>Bigyra</taxon>
        <taxon>Opalozoa</taxon>
        <taxon>Bicosoecida</taxon>
        <taxon>Cafeteriaceae</taxon>
        <taxon>Cafeteria</taxon>
    </lineage>
</organism>
<evidence type="ECO:0000256" key="1">
    <source>
        <dbReference type="SAM" id="MobiDB-lite"/>
    </source>
</evidence>
<reference evidence="2 3" key="1">
    <citation type="submission" date="2019-07" db="EMBL/GenBank/DDBJ databases">
        <title>Genomes of Cafeteria roenbergensis.</title>
        <authorList>
            <person name="Fischer M.G."/>
            <person name="Hackl T."/>
            <person name="Roman M."/>
        </authorList>
    </citation>
    <scope>NUCLEOTIDE SEQUENCE [LARGE SCALE GENOMIC DNA]</scope>
    <source>
        <strain evidence="2 3">Cflag</strain>
    </source>
</reference>
<feature type="compositionally biased region" description="Acidic residues" evidence="1">
    <location>
        <begin position="219"/>
        <end position="241"/>
    </location>
</feature>
<dbReference type="AlphaFoldDB" id="A0A5A8D5W7"/>
<dbReference type="EMBL" id="VLTM01000045">
    <property type="protein sequence ID" value="KAA0160329.1"/>
    <property type="molecule type" value="Genomic_DNA"/>
</dbReference>
<feature type="region of interest" description="Disordered" evidence="1">
    <location>
        <begin position="212"/>
        <end position="291"/>
    </location>
</feature>
<evidence type="ECO:0000313" key="3">
    <source>
        <dbReference type="Proteomes" id="UP000325113"/>
    </source>
</evidence>
<gene>
    <name evidence="2" type="ORF">FNF31_04346</name>
</gene>